<accession>A0A3G3K3W1</accession>
<evidence type="ECO:0000313" key="2">
    <source>
        <dbReference type="Proteomes" id="UP000269097"/>
    </source>
</evidence>
<keyword evidence="2" id="KW-1185">Reference proteome</keyword>
<reference evidence="1 2" key="1">
    <citation type="submission" date="2018-10" db="EMBL/GenBank/DDBJ databases">
        <title>Genome Sequence of Cohnella sp.</title>
        <authorList>
            <person name="Srinivasan S."/>
            <person name="Kim M.K."/>
        </authorList>
    </citation>
    <scope>NUCLEOTIDE SEQUENCE [LARGE SCALE GENOMIC DNA]</scope>
    <source>
        <strain evidence="1 2">18JY8-7</strain>
    </source>
</reference>
<gene>
    <name evidence="1" type="ORF">EAV92_21185</name>
</gene>
<name>A0A3G3K3W1_9BACL</name>
<sequence>MEQSPAEEEGWRRLMLYFDVLQALKEKLSEPEYRDYRLSSSGRTLYVTQESDKSIAYRITFKYAERKETHFVAVHDAGEERAVKLALELARMLGCDLPLEAVQLGNACQGESSGGTKYRIAPNPAQPAQLDIYLGTR</sequence>
<dbReference type="AlphaFoldDB" id="A0A3G3K3W1"/>
<dbReference type="Proteomes" id="UP000269097">
    <property type="component" value="Chromosome"/>
</dbReference>
<organism evidence="1 2">
    <name type="scientific">Cohnella candidum</name>
    <dbReference type="NCBI Taxonomy" id="2674991"/>
    <lineage>
        <taxon>Bacteria</taxon>
        <taxon>Bacillati</taxon>
        <taxon>Bacillota</taxon>
        <taxon>Bacilli</taxon>
        <taxon>Bacillales</taxon>
        <taxon>Paenibacillaceae</taxon>
        <taxon>Cohnella</taxon>
    </lineage>
</organism>
<dbReference type="EMBL" id="CP033433">
    <property type="protein sequence ID" value="AYQ74841.1"/>
    <property type="molecule type" value="Genomic_DNA"/>
</dbReference>
<dbReference type="RefSeq" id="WP_123042921.1">
    <property type="nucleotide sequence ID" value="NZ_CP033433.1"/>
</dbReference>
<protein>
    <submittedName>
        <fullName evidence="1">Uncharacterized protein</fullName>
    </submittedName>
</protein>
<evidence type="ECO:0000313" key="1">
    <source>
        <dbReference type="EMBL" id="AYQ74841.1"/>
    </source>
</evidence>
<proteinExistence type="predicted"/>
<dbReference type="KEGG" id="coh:EAV92_21185"/>